<accession>A0ABS8QWX9</accession>
<organism evidence="1 2">
    <name type="scientific">Pseudomonas petroselini</name>
    <dbReference type="NCBI Taxonomy" id="2899822"/>
    <lineage>
        <taxon>Bacteria</taxon>
        <taxon>Pseudomonadati</taxon>
        <taxon>Pseudomonadota</taxon>
        <taxon>Gammaproteobacteria</taxon>
        <taxon>Pseudomonadales</taxon>
        <taxon>Pseudomonadaceae</taxon>
        <taxon>Pseudomonas</taxon>
    </lineage>
</organism>
<dbReference type="EMBL" id="JAJOZI010000071">
    <property type="protein sequence ID" value="MCD7039553.1"/>
    <property type="molecule type" value="Genomic_DNA"/>
</dbReference>
<comment type="caution">
    <text evidence="1">The sequence shown here is derived from an EMBL/GenBank/DDBJ whole genome shotgun (WGS) entry which is preliminary data.</text>
</comment>
<evidence type="ECO:0000313" key="2">
    <source>
        <dbReference type="Proteomes" id="UP001154922"/>
    </source>
</evidence>
<dbReference type="RefSeq" id="WP_231808624.1">
    <property type="nucleotide sequence ID" value="NZ_JAJOZG010000148.1"/>
</dbReference>
<proteinExistence type="predicted"/>
<name>A0ABS8QWX9_9PSED</name>
<sequence length="62" mass="6992">MTTTNSIVIVGAGPMGSAIANLKLHKYVEQYPTYPQPLIPPTKTNIYFASHEIIERLHRIKK</sequence>
<keyword evidence="2" id="KW-1185">Reference proteome</keyword>
<reference evidence="1 2" key="2">
    <citation type="journal article" date="2023" name="Plant Pathol.">
        <title>Dismantling and reorganizing Pseudomonas marginalis sensu#lato.</title>
        <authorList>
            <person name="Sawada H."/>
            <person name="Fujikawa T."/>
            <person name="Satou M."/>
        </authorList>
    </citation>
    <scope>NUCLEOTIDE SEQUENCE [LARGE SCALE GENOMIC DNA]</scope>
    <source>
        <strain evidence="1 2">MAFF 311096</strain>
    </source>
</reference>
<gene>
    <name evidence="1" type="ORF">LRQ20_14595</name>
</gene>
<protein>
    <submittedName>
        <fullName evidence="1">Uncharacterized protein</fullName>
    </submittedName>
</protein>
<evidence type="ECO:0000313" key="1">
    <source>
        <dbReference type="EMBL" id="MCD7039553.1"/>
    </source>
</evidence>
<dbReference type="Proteomes" id="UP001154922">
    <property type="component" value="Unassembled WGS sequence"/>
</dbReference>
<reference evidence="1 2" key="1">
    <citation type="journal article" date="2022" name="Int. J. Syst. Evol. Microbiol.">
        <title>Pseudomonas petroselini sp. nov., a pathogen causing bacterial rot of parsley in Japan.</title>
        <authorList>
            <person name="Sawada H."/>
            <person name="Fujikawa T."/>
            <person name="Osada S."/>
            <person name="Satou M."/>
        </authorList>
    </citation>
    <scope>NUCLEOTIDE SEQUENCE [LARGE SCALE GENOMIC DNA]</scope>
    <source>
        <strain evidence="1 2">MAFF 311096</strain>
    </source>
</reference>